<dbReference type="EMBL" id="LWAE01000003">
    <property type="protein sequence ID" value="KZL91516.1"/>
    <property type="molecule type" value="Genomic_DNA"/>
</dbReference>
<dbReference type="Proteomes" id="UP000076603">
    <property type="component" value="Unassembled WGS sequence"/>
</dbReference>
<evidence type="ECO:0008006" key="3">
    <source>
        <dbReference type="Google" id="ProtNLM"/>
    </source>
</evidence>
<dbReference type="OrthoDB" id="1807405at2"/>
<dbReference type="AlphaFoldDB" id="A0A161XB68"/>
<dbReference type="InterPro" id="IPR021328">
    <property type="entry name" value="CotB-like"/>
</dbReference>
<dbReference type="Pfam" id="PF11155">
    <property type="entry name" value="DUF2935"/>
    <property type="match status" value="1"/>
</dbReference>
<gene>
    <name evidence="1" type="ORF">CLMAG_32750</name>
</gene>
<dbReference type="Gene3D" id="1.20.1260.120">
    <property type="entry name" value="Protein of unknown function DUF2935"/>
    <property type="match status" value="1"/>
</dbReference>
<organism evidence="1 2">
    <name type="scientific">Clostridium magnum DSM 2767</name>
    <dbReference type="NCBI Taxonomy" id="1121326"/>
    <lineage>
        <taxon>Bacteria</taxon>
        <taxon>Bacillati</taxon>
        <taxon>Bacillota</taxon>
        <taxon>Clostridia</taxon>
        <taxon>Eubacteriales</taxon>
        <taxon>Clostridiaceae</taxon>
        <taxon>Clostridium</taxon>
    </lineage>
</organism>
<protein>
    <recommendedName>
        <fullName evidence="3">Hemerythrin-like domain-containing protein</fullName>
    </recommendedName>
</protein>
<sequence length="142" mass="16906">MYCYTYINQFACIFNELQLWTHISSDHPTFLKTVAALSKINLPKDTVDKLEEIHKEFMGLYNNVVYLKRVVNANPALYGRHIANIKRLINEFLIHDTNALSFYPQLLRFGKENEAWQELVKHIIDEQTFMLELFKDLRQQIR</sequence>
<name>A0A161XB68_9CLOT</name>
<keyword evidence="2" id="KW-1185">Reference proteome</keyword>
<evidence type="ECO:0000313" key="2">
    <source>
        <dbReference type="Proteomes" id="UP000076603"/>
    </source>
</evidence>
<dbReference type="PATRIC" id="fig|1121326.3.peg.3308"/>
<accession>A0A161XB68</accession>
<proteinExistence type="predicted"/>
<reference evidence="1 2" key="1">
    <citation type="submission" date="2016-04" db="EMBL/GenBank/DDBJ databases">
        <title>Genome sequence of Clostridium magnum DSM 2767.</title>
        <authorList>
            <person name="Poehlein A."/>
            <person name="Uhlig R."/>
            <person name="Fischer R."/>
            <person name="Bahl H."/>
            <person name="Daniel R."/>
        </authorList>
    </citation>
    <scope>NUCLEOTIDE SEQUENCE [LARGE SCALE GENOMIC DNA]</scope>
    <source>
        <strain evidence="1 2">DSM 2767</strain>
    </source>
</reference>
<dbReference type="RefSeq" id="WP_066624351.1">
    <property type="nucleotide sequence ID" value="NZ_FQXL01000005.1"/>
</dbReference>
<comment type="caution">
    <text evidence="1">The sequence shown here is derived from an EMBL/GenBank/DDBJ whole genome shotgun (WGS) entry which is preliminary data.</text>
</comment>
<evidence type="ECO:0000313" key="1">
    <source>
        <dbReference type="EMBL" id="KZL91516.1"/>
    </source>
</evidence>